<dbReference type="PANTHER" id="PTHR48022:SF46">
    <property type="entry name" value="SUGAR TRANSPORTER, PUTATIVE (AFU_ORTHOLOGUE AFUA_1G11830)-RELATED"/>
    <property type="match status" value="1"/>
</dbReference>
<keyword evidence="12" id="KW-1185">Reference proteome</keyword>
<feature type="chain" id="PRO_5035471883" evidence="9">
    <location>
        <begin position="26"/>
        <end position="512"/>
    </location>
</feature>
<comment type="similarity">
    <text evidence="2 7">Belongs to the major facilitator superfamily. Sugar transporter (TC 2.A.1.1) family.</text>
</comment>
<dbReference type="PROSITE" id="PS00217">
    <property type="entry name" value="SUGAR_TRANSPORT_2"/>
    <property type="match status" value="1"/>
</dbReference>
<proteinExistence type="inferred from homology"/>
<dbReference type="OrthoDB" id="6612291at2759"/>
<feature type="transmembrane region" description="Helical" evidence="8">
    <location>
        <begin position="82"/>
        <end position="101"/>
    </location>
</feature>
<dbReference type="InterPro" id="IPR005829">
    <property type="entry name" value="Sugar_transporter_CS"/>
</dbReference>
<evidence type="ECO:0000256" key="9">
    <source>
        <dbReference type="SAM" id="SignalP"/>
    </source>
</evidence>
<gene>
    <name evidence="11" type="ORF">BKA59DRAFT_484592</name>
</gene>
<evidence type="ECO:0000256" key="4">
    <source>
        <dbReference type="ARBA" id="ARBA00022692"/>
    </source>
</evidence>
<dbReference type="InterPro" id="IPR005828">
    <property type="entry name" value="MFS_sugar_transport-like"/>
</dbReference>
<keyword evidence="4 8" id="KW-0812">Transmembrane</keyword>
<evidence type="ECO:0000313" key="12">
    <source>
        <dbReference type="Proteomes" id="UP000813427"/>
    </source>
</evidence>
<dbReference type="Proteomes" id="UP000813427">
    <property type="component" value="Unassembled WGS sequence"/>
</dbReference>
<dbReference type="InterPro" id="IPR003663">
    <property type="entry name" value="Sugar/inositol_transpt"/>
</dbReference>
<feature type="domain" description="Major facilitator superfamily (MFS) profile" evidence="10">
    <location>
        <begin position="13"/>
        <end position="457"/>
    </location>
</feature>
<evidence type="ECO:0000256" key="1">
    <source>
        <dbReference type="ARBA" id="ARBA00004141"/>
    </source>
</evidence>
<comment type="caution">
    <text evidence="11">The sequence shown here is derived from an EMBL/GenBank/DDBJ whole genome shotgun (WGS) entry which is preliminary data.</text>
</comment>
<evidence type="ECO:0000256" key="5">
    <source>
        <dbReference type="ARBA" id="ARBA00022989"/>
    </source>
</evidence>
<dbReference type="InterPro" id="IPR050360">
    <property type="entry name" value="MFS_Sugar_Transporters"/>
</dbReference>
<dbReference type="Gene3D" id="1.20.1250.20">
    <property type="entry name" value="MFS general substrate transporter like domains"/>
    <property type="match status" value="1"/>
</dbReference>
<dbReference type="EMBL" id="JAGPXF010000006">
    <property type="protein sequence ID" value="KAH7239479.1"/>
    <property type="molecule type" value="Genomic_DNA"/>
</dbReference>
<keyword evidence="9" id="KW-0732">Signal</keyword>
<dbReference type="GO" id="GO:0005351">
    <property type="term" value="F:carbohydrate:proton symporter activity"/>
    <property type="evidence" value="ECO:0007669"/>
    <property type="project" value="TreeGrafter"/>
</dbReference>
<feature type="transmembrane region" description="Helical" evidence="8">
    <location>
        <begin position="142"/>
        <end position="160"/>
    </location>
</feature>
<feature type="transmembrane region" description="Helical" evidence="8">
    <location>
        <begin position="107"/>
        <end position="130"/>
    </location>
</feature>
<comment type="subcellular location">
    <subcellularLocation>
        <location evidence="1">Membrane</location>
        <topology evidence="1">Multi-pass membrane protein</topology>
    </subcellularLocation>
</comment>
<sequence length="512" mass="56354">MLFNSKKANLWFCCLVACTCMAVNGYDSSTFNAAQGSDHFMNYFGNPSPSTIGSVNTAMGVCGIVSGVFFSAPISDRFGRKWSMWAGATFVIVATFVSTFTPPAIGGFIAGRAITGFGQGLMMPAGPVYINELAPAHLRGTIMSFWQLFFAVGSFVAYWINYGCSKNAESLGEWDWRIVMLFQIFCPIVIMSGLFFCPETPRWYIQNEMFQEALEVFMGVRDDPDLIAQEMEEIRQAIAFEKQQTNSTWGRYKLMWTDKSVRKRMLLAASINIGQQLSGNNSLATYSTIIYKKVFTSNSQIQLINALAGTFNILFTLNATWMTDLLGRRPLLLIGVAGMAVCMFAAAAVVTETPALEDGSKSSSVGIATVFLMFLFALFFKPSWGATVWIWTSEVFSMNVRAQAVAMTTQCQSIASIILQQIFPIFLTDKGFYAMYMFGTINVVLFVFVWFCIPETKGVSLEHMDILFGGIDHANGGAAMFTARGGTINNDKASSDVTETSVIHHAKSDSVA</sequence>
<keyword evidence="3 7" id="KW-0813">Transport</keyword>
<evidence type="ECO:0000256" key="3">
    <source>
        <dbReference type="ARBA" id="ARBA00022448"/>
    </source>
</evidence>
<reference evidence="11" key="1">
    <citation type="journal article" date="2021" name="Nat. Commun.">
        <title>Genetic determinants of endophytism in the Arabidopsis root mycobiome.</title>
        <authorList>
            <person name="Mesny F."/>
            <person name="Miyauchi S."/>
            <person name="Thiergart T."/>
            <person name="Pickel B."/>
            <person name="Atanasova L."/>
            <person name="Karlsson M."/>
            <person name="Huettel B."/>
            <person name="Barry K.W."/>
            <person name="Haridas S."/>
            <person name="Chen C."/>
            <person name="Bauer D."/>
            <person name="Andreopoulos W."/>
            <person name="Pangilinan J."/>
            <person name="LaButti K."/>
            <person name="Riley R."/>
            <person name="Lipzen A."/>
            <person name="Clum A."/>
            <person name="Drula E."/>
            <person name="Henrissat B."/>
            <person name="Kohler A."/>
            <person name="Grigoriev I.V."/>
            <person name="Martin F.M."/>
            <person name="Hacquard S."/>
        </authorList>
    </citation>
    <scope>NUCLEOTIDE SEQUENCE</scope>
    <source>
        <strain evidence="11">MPI-SDFR-AT-0068</strain>
    </source>
</reference>
<dbReference type="PRINTS" id="PR00171">
    <property type="entry name" value="SUGRTRNSPORT"/>
</dbReference>
<feature type="transmembrane region" description="Helical" evidence="8">
    <location>
        <begin position="180"/>
        <end position="197"/>
    </location>
</feature>
<feature type="transmembrane region" description="Helical" evidence="8">
    <location>
        <begin position="433"/>
        <end position="453"/>
    </location>
</feature>
<keyword evidence="6 8" id="KW-0472">Membrane</keyword>
<name>A0A8K0W926_9HYPO</name>
<dbReference type="InterPro" id="IPR036259">
    <property type="entry name" value="MFS_trans_sf"/>
</dbReference>
<dbReference type="PROSITE" id="PS50850">
    <property type="entry name" value="MFS"/>
    <property type="match status" value="1"/>
</dbReference>
<feature type="transmembrane region" description="Helical" evidence="8">
    <location>
        <begin position="49"/>
        <end position="70"/>
    </location>
</feature>
<evidence type="ECO:0000256" key="8">
    <source>
        <dbReference type="SAM" id="Phobius"/>
    </source>
</evidence>
<dbReference type="PROSITE" id="PS00216">
    <property type="entry name" value="SUGAR_TRANSPORT_1"/>
    <property type="match status" value="1"/>
</dbReference>
<protein>
    <submittedName>
        <fullName evidence="11">General substrate transporter</fullName>
    </submittedName>
</protein>
<evidence type="ECO:0000313" key="11">
    <source>
        <dbReference type="EMBL" id="KAH7239479.1"/>
    </source>
</evidence>
<evidence type="ECO:0000256" key="6">
    <source>
        <dbReference type="ARBA" id="ARBA00023136"/>
    </source>
</evidence>
<dbReference type="NCBIfam" id="TIGR00879">
    <property type="entry name" value="SP"/>
    <property type="match status" value="1"/>
</dbReference>
<feature type="transmembrane region" description="Helical" evidence="8">
    <location>
        <begin position="331"/>
        <end position="350"/>
    </location>
</feature>
<dbReference type="Pfam" id="PF00083">
    <property type="entry name" value="Sugar_tr"/>
    <property type="match status" value="1"/>
</dbReference>
<accession>A0A8K0W926</accession>
<evidence type="ECO:0000256" key="7">
    <source>
        <dbReference type="RuleBase" id="RU003346"/>
    </source>
</evidence>
<dbReference type="FunFam" id="1.20.1250.20:FF:000134">
    <property type="entry name" value="MFS sugar transporter protein"/>
    <property type="match status" value="1"/>
</dbReference>
<organism evidence="11 12">
    <name type="scientific">Fusarium tricinctum</name>
    <dbReference type="NCBI Taxonomy" id="61284"/>
    <lineage>
        <taxon>Eukaryota</taxon>
        <taxon>Fungi</taxon>
        <taxon>Dikarya</taxon>
        <taxon>Ascomycota</taxon>
        <taxon>Pezizomycotina</taxon>
        <taxon>Sordariomycetes</taxon>
        <taxon>Hypocreomycetidae</taxon>
        <taxon>Hypocreales</taxon>
        <taxon>Nectriaceae</taxon>
        <taxon>Fusarium</taxon>
        <taxon>Fusarium tricinctum species complex</taxon>
    </lineage>
</organism>
<dbReference type="SUPFAM" id="SSF103473">
    <property type="entry name" value="MFS general substrate transporter"/>
    <property type="match status" value="1"/>
</dbReference>
<dbReference type="GO" id="GO:0016020">
    <property type="term" value="C:membrane"/>
    <property type="evidence" value="ECO:0007669"/>
    <property type="project" value="UniProtKB-SubCell"/>
</dbReference>
<dbReference type="InterPro" id="IPR020846">
    <property type="entry name" value="MFS_dom"/>
</dbReference>
<dbReference type="PANTHER" id="PTHR48022">
    <property type="entry name" value="PLASTIDIC GLUCOSE TRANSPORTER 4"/>
    <property type="match status" value="1"/>
</dbReference>
<evidence type="ECO:0000256" key="2">
    <source>
        <dbReference type="ARBA" id="ARBA00010992"/>
    </source>
</evidence>
<evidence type="ECO:0000259" key="10">
    <source>
        <dbReference type="PROSITE" id="PS50850"/>
    </source>
</evidence>
<feature type="signal peptide" evidence="9">
    <location>
        <begin position="1"/>
        <end position="25"/>
    </location>
</feature>
<keyword evidence="5 8" id="KW-1133">Transmembrane helix</keyword>
<dbReference type="AlphaFoldDB" id="A0A8K0W926"/>